<dbReference type="CDD" id="cd02440">
    <property type="entry name" value="AdoMet_MTases"/>
    <property type="match status" value="1"/>
</dbReference>
<dbReference type="PROSITE" id="PS50075">
    <property type="entry name" value="CARRIER"/>
    <property type="match status" value="1"/>
</dbReference>
<dbReference type="InterPro" id="IPR049551">
    <property type="entry name" value="PKS_DH_C"/>
</dbReference>
<dbReference type="Pfam" id="PF00668">
    <property type="entry name" value="Condensation"/>
    <property type="match status" value="1"/>
</dbReference>
<evidence type="ECO:0000313" key="10">
    <source>
        <dbReference type="EMBL" id="PSK38495.1"/>
    </source>
</evidence>
<dbReference type="InterPro" id="IPR036736">
    <property type="entry name" value="ACP-like_sf"/>
</dbReference>
<evidence type="ECO:0000256" key="6">
    <source>
        <dbReference type="PROSITE-ProRule" id="PRU01363"/>
    </source>
</evidence>
<dbReference type="InterPro" id="IPR049900">
    <property type="entry name" value="PKS_mFAS_DH"/>
</dbReference>
<dbReference type="GO" id="GO:0016740">
    <property type="term" value="F:transferase activity"/>
    <property type="evidence" value="ECO:0007669"/>
    <property type="project" value="UniProtKB-KW"/>
</dbReference>
<name>A0A2P7YR96_9PEZI</name>
<evidence type="ECO:0000256" key="1">
    <source>
        <dbReference type="ARBA" id="ARBA00022450"/>
    </source>
</evidence>
<dbReference type="InterPro" id="IPR013968">
    <property type="entry name" value="PKS_KR"/>
</dbReference>
<dbReference type="Gene3D" id="3.30.300.30">
    <property type="match status" value="1"/>
</dbReference>
<evidence type="ECO:0000256" key="7">
    <source>
        <dbReference type="SAM" id="MobiDB-lite"/>
    </source>
</evidence>
<sequence length="2871" mass="316906">MDDELRWRQILSPSEIPWLSGHRLQNQIVFPAAGYVVLAIESGRELLKLHPELGSAALIHVCDIDIQQAMTFDSEDTRVEAIFSLAEIKWNVDFVSAKFGYAAAPIGTNHKAQNSSPLCLLVSGRLEIALGKQDPNALPARSSQPDNLLPVKAEDFYESLQQMEYEYTGLFRALSGLERKLGTVTGLVSTNDDPESELLVHPGMLDAAFQAVLLAKAAPYDGALWSMHVPKTIDRITVNPIAWQVHDTRGKELPVEVYQRHGSSSRSFKGDVDVYPEPSSAASSASGALIQVEGLDCVPFSSATSQDDKEILSTIVWHPGSPDAKKAAHDLNSTPDPRELELAYYLERVSFYYLRRLDESIPHDDPVREADHPLSNLFSFAKYVQLRIQSGKLAFWKDEWSHDTPETLKAACEPFAHVADYQLLIRIGENLVDIVRGKLTAIEAAREDDLLNKFYPVALGMAYHTTYLARTVKQITHRFPHLNILELGAGTGGATKATLGMIGDDFASYTFTDISSGFFPKAKEHFDQNFSSSRLAYKVLDISKDPVQQGFTPQAYDLIIASQVLHATSSMVQSIKNVRRLLKPGGFLVVNEGINNDTARLGTIFGAFPGWWLGSKNDGRHLGPNLAVSEWDQLLRSNGFSGVDSSVSVVDPLLTPNTVFVSEALDQRIQFCREPLKRSKDFEAVVAAPVEMVLRELIILGGSTSGTSETVRGLERLLQDYCGNVTQYTTLTDFVDSKIRIPQDATILSLSDIDEPLFQDMTEKSSQAFKDILHNTRSVFWVTQGRYAANPTANMTIGIVRTAMLEIPTLSFQSMDYENANDIHSASIAENFLRFAAGLAWMPPEESPDSMPPILWTVEREIIHDQTGQSLIPRVIPDKDMNNRYNSARGTVLRDASLDDRDNNTCVSIAFAAANGAMRLEQVKMESHSSILQLSCSTLWAQQINGLGSVHLCLARETNDQFRIVLSDKVTLVIHLIHGLPMVKLDSRASRLDDTLARSHFLHLVSANLLAIEIVRELAPGEHLIAYEPEFANLLKREAKNKRANITILTATLSQQRCQLLGWLLIHPQAPTRQIQASLPEQASLFLRCGSSQSTNSSTLAVRISSLLSPRCRIASMTDWLAKSATIQKHEPDKDNSAIEDRLQLAMDRAQHDRLSSKADVNTVSVGQIPELSAMANTMIHDLSKSPVIVQWESVVKASVSVHPIDDQKLFSEQKTYWLAGLTSSLGASLCEWMLSRGARTIIMTSRNPKISPAWLERMSQLGGSVHVHWVHLTDYDQTEAFYRDISSVLPPIGDVASGAMVLRDTTLRNMSLEDMQQVCRPKVLGTSHLDKLFSGSDLEFFIAFSSLTAVTGNPGQANYSAANLFMCSLIGQRRRRGLTGSVIHIAPILGVGYVSEKRDRTKTNFPRTSGCSLTAERDFRQLFAEGVIAGKASERSDSPVEIVLGLLKVGSSPEKLPYWFEDAMASHYIRNGDNADVSKTSVMKTSAKSMLVPVTTREQAAKVLTDAIKPFIASMFQLPGGSDIDGADFVGLQLDDIGLDSLLAVETRTWWLKSVQVNIPVMKLLSGISIRQLISLGIDGLPHDLVPQLGTTSGSNDHQAEPVKQVATRTSSDTKSSDDLRQMRTGDDTPPDDAETSASPSIETPDSNIAGTPDSEAPTFESAKSPDLSISGVQKQQPEPEVLRWAELSSGQMMFWFVLTFLDNKAGLNHTGLFRLSGPLRVPDLERAVLNLGQRHEILRTCFKDIDGRVKQGVMKNSQLFLERRSVLSEETAIAVVEELQNYQWDFARGECLRVILLELGPIDHFLLYGTHSLVSDGISGAVLTRELVQLYTNESPAAEDISIRQYAVYAESQNEDLESGESEPSLKFWRKGLASCPPPLPVLGIANIVNRPLQRRYENRRVDGWIGKATKARVVSQKFDIPLKETKSKADSALAHSDVPFDAVLNDLGIPRSSTHAPIFQTFFDYRQGMNKKQHFGNCELELLSFQASKVPYDVSMDISDDSTNDDCHLMLIVREDMYTEQHAKLLLDYYIRLVASFTKAPDLSFTDAEMYEARDIDRALDFGTNDAVSSTWPYESVLGRIFDVAESSPRELALKLPFNGESMTYEEMIVKAKAIALTLRKEGCTKGSVVATTRDLQRWSFLRTLYGNTVTKRLLDMTDNCKATVVLIDDEVDPDAVKALGTGPPWKLVNVTTIIPDTESSATTPVSPLKDDPAMILYSSGSTGVPKGIVLKHGGLRNWAEFMPDLYRYGQRDTVLTQSSCGFDMSYLQAFFALCHGGTMCICPRTLRVDARAITNIIADEGVTVTCGVPSEYTNWLRFGDPQALARCTTWRTAMCGGEPGTNVVLELHASLGPQQRPRFFHIYGPTEITFITTGTELSYGSGESSPSIGEPFPNYSVYVLDEQHKPVPPGIQGKIYVGGAGIAAGYLDNAGLTAEKFLPNPFAPASFRSNGWTTMHRTGDNGRWREDDGLLIEGRRAGDTQHKLRGLLIDLQEIENVILQESQGALSDAVVSVRRPSPERPEFLVAHVRFDPKQDLSEHQQKRLLDTLSSGLPLPQYMCPAAIVPIKELPLTASGKLDRRAVAALPLPDAAQPDHKDRQDLDDLTETESRLKQLWEDIITKDITKLHRIGPDTDFFRVGGTSLLLLRLQARIKQEFGLVISFVELFESSTLSALSSRIDNHEKPRNTTTFDWDHETSIPESIIRSLPNATTPPPALPKTIILTGSTGVVGRGLLASLISDPTVQKVHCIAIRSLTSRQPHLPSHPEVTYHEGDLTRPLLGLSPSTALAIFSSTDRVIHNGADTSHLNTYASLRAVNLAATKEVVALCLSARRRVPIHYISTASVLQYSTLDEFGETSASRYPPPSDG</sequence>
<dbReference type="InterPro" id="IPR013120">
    <property type="entry name" value="FAR_NAD-bd"/>
</dbReference>
<dbReference type="InterPro" id="IPR057326">
    <property type="entry name" value="KR_dom"/>
</dbReference>
<dbReference type="InterPro" id="IPR045851">
    <property type="entry name" value="AMP-bd_C_sf"/>
</dbReference>
<dbReference type="Gene3D" id="3.40.50.720">
    <property type="entry name" value="NAD(P)-binding Rossmann-like Domain"/>
    <property type="match status" value="2"/>
</dbReference>
<dbReference type="InterPro" id="IPR029063">
    <property type="entry name" value="SAM-dependent_MTases_sf"/>
</dbReference>
<dbReference type="Gene3D" id="3.30.559.10">
    <property type="entry name" value="Chloramphenicol acetyltransferase-like domain"/>
    <property type="match status" value="1"/>
</dbReference>
<feature type="region of interest" description="N-terminal hotdog fold" evidence="6">
    <location>
        <begin position="1"/>
        <end position="133"/>
    </location>
</feature>
<dbReference type="Proteomes" id="UP000243723">
    <property type="component" value="Unassembled WGS sequence"/>
</dbReference>
<feature type="domain" description="Carrier" evidence="8">
    <location>
        <begin position="2609"/>
        <end position="2686"/>
    </location>
</feature>
<dbReference type="InterPro" id="IPR001242">
    <property type="entry name" value="Condensation_dom"/>
</dbReference>
<keyword evidence="2" id="KW-0597">Phosphoprotein</keyword>
<evidence type="ECO:0000256" key="2">
    <source>
        <dbReference type="ARBA" id="ARBA00022553"/>
    </source>
</evidence>
<dbReference type="GO" id="GO:0016874">
    <property type="term" value="F:ligase activity"/>
    <property type="evidence" value="ECO:0007669"/>
    <property type="project" value="UniProtKB-KW"/>
</dbReference>
<dbReference type="InterPro" id="IPR009081">
    <property type="entry name" value="PP-bd_ACP"/>
</dbReference>
<dbReference type="SUPFAM" id="SSF52777">
    <property type="entry name" value="CoA-dependent acyltransferases"/>
    <property type="match status" value="2"/>
</dbReference>
<dbReference type="SMART" id="SM00822">
    <property type="entry name" value="PKS_KR"/>
    <property type="match status" value="1"/>
</dbReference>
<dbReference type="InterPro" id="IPR020806">
    <property type="entry name" value="PKS_PP-bd"/>
</dbReference>
<dbReference type="InterPro" id="IPR042099">
    <property type="entry name" value="ANL_N_sf"/>
</dbReference>
<dbReference type="InterPro" id="IPR020807">
    <property type="entry name" value="PKS_DH"/>
</dbReference>
<dbReference type="Gene3D" id="3.40.50.12780">
    <property type="entry name" value="N-terminal domain of ligase-like"/>
    <property type="match status" value="1"/>
</dbReference>
<dbReference type="Pfam" id="PF21089">
    <property type="entry name" value="PKS_DH_N"/>
    <property type="match status" value="1"/>
</dbReference>
<dbReference type="SUPFAM" id="SSF47336">
    <property type="entry name" value="ACP-like"/>
    <property type="match status" value="1"/>
</dbReference>
<dbReference type="STRING" id="40998.A0A2P7YR96"/>
<dbReference type="PROSITE" id="PS52019">
    <property type="entry name" value="PKS_MFAS_DH"/>
    <property type="match status" value="1"/>
</dbReference>
<dbReference type="Pfam" id="PF14765">
    <property type="entry name" value="PS-DH"/>
    <property type="match status" value="1"/>
</dbReference>
<dbReference type="Pfam" id="PF00550">
    <property type="entry name" value="PP-binding"/>
    <property type="match status" value="1"/>
</dbReference>
<dbReference type="Pfam" id="PF08659">
    <property type="entry name" value="KR"/>
    <property type="match status" value="1"/>
</dbReference>
<keyword evidence="4" id="KW-0808">Transferase</keyword>
<proteinExistence type="predicted"/>
<evidence type="ECO:0000256" key="5">
    <source>
        <dbReference type="ARBA" id="ARBA00022737"/>
    </source>
</evidence>
<dbReference type="InterPro" id="IPR023213">
    <property type="entry name" value="CAT-like_dom_sf"/>
</dbReference>
<dbReference type="SUPFAM" id="SSF51735">
    <property type="entry name" value="NAD(P)-binding Rossmann-fold domains"/>
    <property type="match status" value="2"/>
</dbReference>
<dbReference type="InterPro" id="IPR042104">
    <property type="entry name" value="PKS_dehydratase_sf"/>
</dbReference>
<dbReference type="PROSITE" id="PS00455">
    <property type="entry name" value="AMP_BINDING"/>
    <property type="match status" value="1"/>
</dbReference>
<dbReference type="Pfam" id="PF00501">
    <property type="entry name" value="AMP-binding"/>
    <property type="match status" value="1"/>
</dbReference>
<dbReference type="InterPro" id="IPR036291">
    <property type="entry name" value="NAD(P)-bd_dom_sf"/>
</dbReference>
<dbReference type="Gene3D" id="1.10.1200.10">
    <property type="entry name" value="ACP-like"/>
    <property type="match status" value="1"/>
</dbReference>
<dbReference type="Gene3D" id="3.30.559.30">
    <property type="entry name" value="Nonribosomal peptide synthetase, condensation domain"/>
    <property type="match status" value="1"/>
</dbReference>
<evidence type="ECO:0000259" key="9">
    <source>
        <dbReference type="PROSITE" id="PS52019"/>
    </source>
</evidence>
<feature type="active site" description="Proton donor; for dehydratase activity" evidence="6">
    <location>
        <position position="206"/>
    </location>
</feature>
<dbReference type="EMBL" id="NHZQ01000399">
    <property type="protein sequence ID" value="PSK38495.1"/>
    <property type="molecule type" value="Genomic_DNA"/>
</dbReference>
<dbReference type="OrthoDB" id="329835at2759"/>
<evidence type="ECO:0000259" key="8">
    <source>
        <dbReference type="PROSITE" id="PS50075"/>
    </source>
</evidence>
<feature type="active site" description="Proton acceptor; for dehydratase activity" evidence="6">
    <location>
        <position position="22"/>
    </location>
</feature>
<dbReference type="SMART" id="SM00826">
    <property type="entry name" value="PKS_DH"/>
    <property type="match status" value="1"/>
</dbReference>
<dbReference type="Pfam" id="PF07993">
    <property type="entry name" value="NAD_binding_4"/>
    <property type="match status" value="1"/>
</dbReference>
<organism evidence="10 11">
    <name type="scientific">Elsinoe australis</name>
    <dbReference type="NCBI Taxonomy" id="40998"/>
    <lineage>
        <taxon>Eukaryota</taxon>
        <taxon>Fungi</taxon>
        <taxon>Dikarya</taxon>
        <taxon>Ascomycota</taxon>
        <taxon>Pezizomycotina</taxon>
        <taxon>Dothideomycetes</taxon>
        <taxon>Dothideomycetidae</taxon>
        <taxon>Myriangiales</taxon>
        <taxon>Elsinoaceae</taxon>
        <taxon>Elsinoe</taxon>
    </lineage>
</organism>
<dbReference type="GO" id="GO:0005737">
    <property type="term" value="C:cytoplasm"/>
    <property type="evidence" value="ECO:0007669"/>
    <property type="project" value="TreeGrafter"/>
</dbReference>
<feature type="compositionally biased region" description="Polar residues" evidence="7">
    <location>
        <begin position="1637"/>
        <end position="1651"/>
    </location>
</feature>
<dbReference type="Pfam" id="PF08242">
    <property type="entry name" value="Methyltransf_12"/>
    <property type="match status" value="1"/>
</dbReference>
<dbReference type="CDD" id="cd05930">
    <property type="entry name" value="A_NRPS"/>
    <property type="match status" value="1"/>
</dbReference>
<protein>
    <submittedName>
        <fullName evidence="10">L-2-aminoadipate reductase</fullName>
    </submittedName>
</protein>
<feature type="region of interest" description="C-terminal hotdog fold" evidence="6">
    <location>
        <begin position="148"/>
        <end position="306"/>
    </location>
</feature>
<accession>A0A2P7YR96</accession>
<keyword evidence="11" id="KW-1185">Reference proteome</keyword>
<dbReference type="GO" id="GO:0031177">
    <property type="term" value="F:phosphopantetheine binding"/>
    <property type="evidence" value="ECO:0007669"/>
    <property type="project" value="InterPro"/>
</dbReference>
<dbReference type="GO" id="GO:0043041">
    <property type="term" value="P:amino acid activation for nonribosomal peptide biosynthetic process"/>
    <property type="evidence" value="ECO:0007669"/>
    <property type="project" value="TreeGrafter"/>
</dbReference>
<dbReference type="Gene3D" id="3.40.50.150">
    <property type="entry name" value="Vaccinia Virus protein VP39"/>
    <property type="match status" value="1"/>
</dbReference>
<dbReference type="PANTHER" id="PTHR45527:SF1">
    <property type="entry name" value="FATTY ACID SYNTHASE"/>
    <property type="match status" value="1"/>
</dbReference>
<dbReference type="PANTHER" id="PTHR45527">
    <property type="entry name" value="NONRIBOSOMAL PEPTIDE SYNTHETASE"/>
    <property type="match status" value="1"/>
</dbReference>
<keyword evidence="1" id="KW-0596">Phosphopantetheine</keyword>
<keyword evidence="5" id="KW-0677">Repeat</keyword>
<dbReference type="SUPFAM" id="SSF53335">
    <property type="entry name" value="S-adenosyl-L-methionine-dependent methyltransferases"/>
    <property type="match status" value="1"/>
</dbReference>
<comment type="caution">
    <text evidence="10">The sequence shown here is derived from an EMBL/GenBank/DDBJ whole genome shotgun (WGS) entry which is preliminary data.</text>
</comment>
<evidence type="ECO:0000313" key="11">
    <source>
        <dbReference type="Proteomes" id="UP000243723"/>
    </source>
</evidence>
<evidence type="ECO:0000256" key="3">
    <source>
        <dbReference type="ARBA" id="ARBA00022598"/>
    </source>
</evidence>
<dbReference type="InterPro" id="IPR013217">
    <property type="entry name" value="Methyltransf_12"/>
</dbReference>
<dbReference type="InterPro" id="IPR000873">
    <property type="entry name" value="AMP-dep_synth/lig_dom"/>
</dbReference>
<reference evidence="10 11" key="1">
    <citation type="submission" date="2017-05" db="EMBL/GenBank/DDBJ databases">
        <title>Draft genome sequence of Elsinoe australis.</title>
        <authorList>
            <person name="Cheng Q."/>
        </authorList>
    </citation>
    <scope>NUCLEOTIDE SEQUENCE [LARGE SCALE GENOMIC DNA]</scope>
    <source>
        <strain evidence="10 11">NL1</strain>
    </source>
</reference>
<gene>
    <name evidence="10" type="ORF">B9Z65_6048</name>
</gene>
<feature type="region of interest" description="Disordered" evidence="7">
    <location>
        <begin position="1590"/>
        <end position="1677"/>
    </location>
</feature>
<dbReference type="GO" id="GO:0009403">
    <property type="term" value="P:toxin biosynthetic process"/>
    <property type="evidence" value="ECO:0007669"/>
    <property type="project" value="UniProtKB-ARBA"/>
</dbReference>
<feature type="domain" description="PKS/mFAS DH" evidence="9">
    <location>
        <begin position="1"/>
        <end position="306"/>
    </location>
</feature>
<dbReference type="InterPro" id="IPR049552">
    <property type="entry name" value="PKS_DH_N"/>
</dbReference>
<dbReference type="SUPFAM" id="SSF56801">
    <property type="entry name" value="Acetyl-CoA synthetase-like"/>
    <property type="match status" value="1"/>
</dbReference>
<dbReference type="InterPro" id="IPR020845">
    <property type="entry name" value="AMP-binding_CS"/>
</dbReference>
<feature type="compositionally biased region" description="Basic and acidic residues" evidence="7">
    <location>
        <begin position="1616"/>
        <end position="1628"/>
    </location>
</feature>
<evidence type="ECO:0000256" key="4">
    <source>
        <dbReference type="ARBA" id="ARBA00022679"/>
    </source>
</evidence>
<keyword evidence="3" id="KW-0436">Ligase</keyword>
<dbReference type="Gene3D" id="3.10.129.110">
    <property type="entry name" value="Polyketide synthase dehydratase"/>
    <property type="match status" value="1"/>
</dbReference>
<dbReference type="SMART" id="SM00823">
    <property type="entry name" value="PKS_PP"/>
    <property type="match status" value="2"/>
</dbReference>